<evidence type="ECO:0000256" key="9">
    <source>
        <dbReference type="ARBA" id="ARBA00022741"/>
    </source>
</evidence>
<evidence type="ECO:0000256" key="10">
    <source>
        <dbReference type="ARBA" id="ARBA00022777"/>
    </source>
</evidence>
<comment type="similarity">
    <text evidence="3">In the N-terminal section; belongs to the phytochrome family.</text>
</comment>
<evidence type="ECO:0000256" key="3">
    <source>
        <dbReference type="ARBA" id="ARBA00006402"/>
    </source>
</evidence>
<dbReference type="GO" id="GO:0005524">
    <property type="term" value="F:ATP binding"/>
    <property type="evidence" value="ECO:0007669"/>
    <property type="project" value="UniProtKB-KW"/>
</dbReference>
<dbReference type="FunFam" id="3.30.565.10:FF:000010">
    <property type="entry name" value="Sensor histidine kinase RcsC"/>
    <property type="match status" value="1"/>
</dbReference>
<organism evidence="22 23">
    <name type="scientific">Aliterella atlantica CENA595</name>
    <dbReference type="NCBI Taxonomy" id="1618023"/>
    <lineage>
        <taxon>Bacteria</taxon>
        <taxon>Bacillati</taxon>
        <taxon>Cyanobacteriota</taxon>
        <taxon>Cyanophyceae</taxon>
        <taxon>Chroococcidiopsidales</taxon>
        <taxon>Aliterellaceae</taxon>
        <taxon>Aliterella</taxon>
    </lineage>
</organism>
<dbReference type="Pfam" id="PF02518">
    <property type="entry name" value="HATPase_c"/>
    <property type="match status" value="1"/>
</dbReference>
<evidence type="ECO:0000256" key="7">
    <source>
        <dbReference type="ARBA" id="ARBA00022679"/>
    </source>
</evidence>
<gene>
    <name evidence="22" type="ORF">UH38_04745</name>
</gene>
<evidence type="ECO:0000313" key="23">
    <source>
        <dbReference type="Proteomes" id="UP000032452"/>
    </source>
</evidence>
<evidence type="ECO:0000256" key="8">
    <source>
        <dbReference type="ARBA" id="ARBA00022692"/>
    </source>
</evidence>
<dbReference type="Gene3D" id="3.30.565.10">
    <property type="entry name" value="Histidine kinase-like ATPase, C-terminal domain"/>
    <property type="match status" value="1"/>
</dbReference>
<keyword evidence="5" id="KW-1003">Cell membrane</keyword>
<dbReference type="SUPFAM" id="SSF55874">
    <property type="entry name" value="ATPase domain of HSP90 chaperone/DNA topoisomerase II/histidine kinase"/>
    <property type="match status" value="1"/>
</dbReference>
<dbReference type="Gene3D" id="6.10.340.10">
    <property type="match status" value="1"/>
</dbReference>
<dbReference type="GO" id="GO:0005886">
    <property type="term" value="C:plasma membrane"/>
    <property type="evidence" value="ECO:0007669"/>
    <property type="project" value="UniProtKB-SubCell"/>
</dbReference>
<dbReference type="EMBL" id="JYON01000003">
    <property type="protein sequence ID" value="KJH72860.1"/>
    <property type="molecule type" value="Genomic_DNA"/>
</dbReference>
<dbReference type="SMART" id="SM00387">
    <property type="entry name" value="HATPase_c"/>
    <property type="match status" value="1"/>
</dbReference>
<dbReference type="Proteomes" id="UP000032452">
    <property type="component" value="Unassembled WGS sequence"/>
</dbReference>
<dbReference type="Gene3D" id="3.40.50.2300">
    <property type="match status" value="1"/>
</dbReference>
<reference evidence="22 23" key="1">
    <citation type="submission" date="2015-02" db="EMBL/GenBank/DDBJ databases">
        <title>Draft genome of a novel marine cyanobacterium (Chroococcales) isolated from South Atlantic Ocean.</title>
        <authorList>
            <person name="Rigonato J."/>
            <person name="Alvarenga D.O."/>
            <person name="Branco L.H."/>
            <person name="Varani A.M."/>
            <person name="Brandini F.P."/>
            <person name="Fiore M.F."/>
        </authorList>
    </citation>
    <scope>NUCLEOTIDE SEQUENCE [LARGE SCALE GENOMIC DNA]</scope>
    <source>
        <strain evidence="22 23">CENA595</strain>
    </source>
</reference>
<keyword evidence="8 18" id="KW-0812">Transmembrane</keyword>
<dbReference type="InterPro" id="IPR003594">
    <property type="entry name" value="HATPase_dom"/>
</dbReference>
<dbReference type="Pfam" id="PF00672">
    <property type="entry name" value="HAMP"/>
    <property type="match status" value="1"/>
</dbReference>
<keyword evidence="10" id="KW-0418">Kinase</keyword>
<dbReference type="PRINTS" id="PR00344">
    <property type="entry name" value="BCTRLSENSOR"/>
</dbReference>
<dbReference type="InterPro" id="IPR003660">
    <property type="entry name" value="HAMP_dom"/>
</dbReference>
<dbReference type="SUPFAM" id="SSF158472">
    <property type="entry name" value="HAMP domain-like"/>
    <property type="match status" value="1"/>
</dbReference>
<dbReference type="PANTHER" id="PTHR43047:SF64">
    <property type="entry name" value="HISTIDINE KINASE CONTAINING CHEY-HOMOLOGOUS RECEIVER DOMAIN AND PAS DOMAIN-RELATED"/>
    <property type="match status" value="1"/>
</dbReference>
<comment type="caution">
    <text evidence="22">The sequence shown here is derived from an EMBL/GenBank/DDBJ whole genome shotgun (WGS) entry which is preliminary data.</text>
</comment>
<keyword evidence="23" id="KW-1185">Reference proteome</keyword>
<feature type="domain" description="Histidine kinase" evidence="19">
    <location>
        <begin position="465"/>
        <end position="693"/>
    </location>
</feature>
<sequence>MFFKSLKQTTAKSFNKIPLQLISIAPFVLLIFAAVGLTGYLSLRNGEKAVKKLSAQLRVNVTARVRQHLDVYLAIPHQINQINANAIEQGMLDTKNLRSVGRYFYAQMQTFNEFGYINFGNPQGDFIGIYRAPDGNLRMDIIEQAYLGEYHGFATDKQGNPTKQIIVDKFDFRRDSWYIDAVKAGHPLWSEIYTWDDDPSILSVSASYPLYDTDKQLIGAIGIDYILSLLSNFLSQIQVSPSAKIFILERNGLIVATSTQEGFFKLDNGEAQRIKAIDSQDPAIKQTTKYLVDRYKNLSQIQSSQHIDLNIAGEKTFAQVTPWQDKYGLNWLIVVTVPESDFIAEIQANTRHTIFLCLLALAIATLIGIYTSSWIVQPLLHLSQASEAIASGELDKQVEVSKIEELGIVAQSFNRMAQQLRESFNALATSNEQLESRVKERTAQLTKAKEQAEVASQAKSEFLSNISHELRTPLNGILGYAQILKRDRTLSSEQLNGVHIIYKSGTHLLTLINDILDIAKIEARKMELNCTEFHFQTFMQGVVEIVRMRALEKDIDFKYENHSNSIAIIRADEKRLRQILLNLLSNAVKFTERGQVILKVSGDRPLKEVSSNSFVQQVICFEVIDTGMGMDAEQLAKIFQPFEQVSSAGQRVEGTGLGLVISRQLVELMGGKLNVSSQLNKGSTFWFKVTLPSTNILEETKQEQPLQVKGYAGKRRRILVADDKLENRLVLLDMLEPLGFDLVVAENGQQEIELARTTHPDLILTDLVMPGKNGFEAAAEIRQMLELSDTKIIAVSASSLSIEQHNWQEAGFTAFLSKPINEQHLLSLLQQHLQLEWVYAEDPKMEVTPKSVASLVTPPQAEMEVLYELAMLGSMRKICDRANYLEALDAKYIPFAHTLKELAGEFQEKAIVSLIKKYLPSQFL</sequence>
<evidence type="ECO:0000259" key="21">
    <source>
        <dbReference type="PROSITE" id="PS50885"/>
    </source>
</evidence>
<dbReference type="SUPFAM" id="SSF47384">
    <property type="entry name" value="Homodimeric domain of signal transducing histidine kinase"/>
    <property type="match status" value="1"/>
</dbReference>
<dbReference type="InterPro" id="IPR005467">
    <property type="entry name" value="His_kinase_dom"/>
</dbReference>
<evidence type="ECO:0000256" key="6">
    <source>
        <dbReference type="ARBA" id="ARBA00022553"/>
    </source>
</evidence>
<dbReference type="InterPro" id="IPR001789">
    <property type="entry name" value="Sig_transdc_resp-reg_receiver"/>
</dbReference>
<dbReference type="CDD" id="cd06225">
    <property type="entry name" value="HAMP"/>
    <property type="match status" value="1"/>
</dbReference>
<keyword evidence="7" id="KW-0808">Transferase</keyword>
<evidence type="ECO:0000256" key="5">
    <source>
        <dbReference type="ARBA" id="ARBA00022475"/>
    </source>
</evidence>
<keyword evidence="12 18" id="KW-1133">Transmembrane helix</keyword>
<evidence type="ECO:0000259" key="20">
    <source>
        <dbReference type="PROSITE" id="PS50110"/>
    </source>
</evidence>
<feature type="coiled-coil region" evidence="17">
    <location>
        <begin position="417"/>
        <end position="451"/>
    </location>
</feature>
<feature type="modified residue" description="4-aspartylphosphate" evidence="16">
    <location>
        <position position="766"/>
    </location>
</feature>
<dbReference type="InterPro" id="IPR036097">
    <property type="entry name" value="HisK_dim/P_sf"/>
</dbReference>
<dbReference type="Pfam" id="PF00512">
    <property type="entry name" value="HisKA"/>
    <property type="match status" value="1"/>
</dbReference>
<name>A0A0D8ZVT9_9CYAN</name>
<dbReference type="PANTHER" id="PTHR43047">
    <property type="entry name" value="TWO-COMPONENT HISTIDINE PROTEIN KINASE"/>
    <property type="match status" value="1"/>
</dbReference>
<dbReference type="InterPro" id="IPR036890">
    <property type="entry name" value="HATPase_C_sf"/>
</dbReference>
<keyword evidence="6 16" id="KW-0597">Phosphoprotein</keyword>
<evidence type="ECO:0000256" key="11">
    <source>
        <dbReference type="ARBA" id="ARBA00022840"/>
    </source>
</evidence>
<dbReference type="RefSeq" id="WP_045053476.1">
    <property type="nucleotide sequence ID" value="NZ_CAWMDP010000011.1"/>
</dbReference>
<evidence type="ECO:0000256" key="13">
    <source>
        <dbReference type="ARBA" id="ARBA00023012"/>
    </source>
</evidence>
<feature type="domain" description="HAMP" evidence="21">
    <location>
        <begin position="373"/>
        <end position="425"/>
    </location>
</feature>
<keyword evidence="14 18" id="KW-0472">Membrane</keyword>
<evidence type="ECO:0000256" key="17">
    <source>
        <dbReference type="SAM" id="Coils"/>
    </source>
</evidence>
<evidence type="ECO:0000256" key="16">
    <source>
        <dbReference type="PROSITE-ProRule" id="PRU00169"/>
    </source>
</evidence>
<dbReference type="FunFam" id="1.10.287.130:FF:000004">
    <property type="entry name" value="Ethylene receptor 1"/>
    <property type="match status" value="1"/>
</dbReference>
<evidence type="ECO:0000256" key="4">
    <source>
        <dbReference type="ARBA" id="ARBA00012438"/>
    </source>
</evidence>
<dbReference type="Gene3D" id="1.10.287.130">
    <property type="match status" value="1"/>
</dbReference>
<dbReference type="InterPro" id="IPR003661">
    <property type="entry name" value="HisK_dim/P_dom"/>
</dbReference>
<keyword evidence="9" id="KW-0547">Nucleotide-binding</keyword>
<evidence type="ECO:0000256" key="18">
    <source>
        <dbReference type="SAM" id="Phobius"/>
    </source>
</evidence>
<evidence type="ECO:0000256" key="2">
    <source>
        <dbReference type="ARBA" id="ARBA00004651"/>
    </source>
</evidence>
<evidence type="ECO:0000256" key="1">
    <source>
        <dbReference type="ARBA" id="ARBA00000085"/>
    </source>
</evidence>
<keyword evidence="11" id="KW-0067">ATP-binding</keyword>
<accession>A0A0D8ZVT9</accession>
<dbReference type="CDD" id="cd12913">
    <property type="entry name" value="PDC1_MCP_like"/>
    <property type="match status" value="1"/>
</dbReference>
<dbReference type="SUPFAM" id="SSF52172">
    <property type="entry name" value="CheY-like"/>
    <property type="match status" value="1"/>
</dbReference>
<dbReference type="GO" id="GO:0000155">
    <property type="term" value="F:phosphorelay sensor kinase activity"/>
    <property type="evidence" value="ECO:0007669"/>
    <property type="project" value="InterPro"/>
</dbReference>
<dbReference type="OrthoDB" id="581426at2"/>
<dbReference type="EC" id="2.7.13.3" evidence="4"/>
<keyword evidence="13" id="KW-0902">Two-component regulatory system</keyword>
<dbReference type="Pfam" id="PF02743">
    <property type="entry name" value="dCache_1"/>
    <property type="match status" value="1"/>
</dbReference>
<dbReference type="InterPro" id="IPR004358">
    <property type="entry name" value="Sig_transdc_His_kin-like_C"/>
</dbReference>
<dbReference type="STRING" id="1618023.UH38_04745"/>
<dbReference type="AlphaFoldDB" id="A0A0D8ZVT9"/>
<comment type="subcellular location">
    <subcellularLocation>
        <location evidence="2">Cell membrane</location>
        <topology evidence="2">Multi-pass membrane protein</topology>
    </subcellularLocation>
</comment>
<proteinExistence type="inferred from homology"/>
<keyword evidence="17" id="KW-0175">Coiled coil</keyword>
<dbReference type="InterPro" id="IPR033479">
    <property type="entry name" value="dCache_1"/>
</dbReference>
<dbReference type="CDD" id="cd00082">
    <property type="entry name" value="HisKA"/>
    <property type="match status" value="1"/>
</dbReference>
<evidence type="ECO:0000313" key="22">
    <source>
        <dbReference type="EMBL" id="KJH72860.1"/>
    </source>
</evidence>
<dbReference type="PROSITE" id="PS50109">
    <property type="entry name" value="HIS_KIN"/>
    <property type="match status" value="1"/>
</dbReference>
<dbReference type="Gene3D" id="3.30.450.20">
    <property type="entry name" value="PAS domain"/>
    <property type="match status" value="1"/>
</dbReference>
<evidence type="ECO:0000256" key="15">
    <source>
        <dbReference type="ARBA" id="ARBA00074306"/>
    </source>
</evidence>
<dbReference type="PROSITE" id="PS50110">
    <property type="entry name" value="RESPONSE_REGULATORY"/>
    <property type="match status" value="1"/>
</dbReference>
<comment type="catalytic activity">
    <reaction evidence="1">
        <text>ATP + protein L-histidine = ADP + protein N-phospho-L-histidine.</text>
        <dbReference type="EC" id="2.7.13.3"/>
    </reaction>
</comment>
<dbReference type="Pfam" id="PF00072">
    <property type="entry name" value="Response_reg"/>
    <property type="match status" value="1"/>
</dbReference>
<feature type="transmembrane region" description="Helical" evidence="18">
    <location>
        <begin position="354"/>
        <end position="376"/>
    </location>
</feature>
<evidence type="ECO:0000259" key="19">
    <source>
        <dbReference type="PROSITE" id="PS50109"/>
    </source>
</evidence>
<dbReference type="SMART" id="SM00304">
    <property type="entry name" value="HAMP"/>
    <property type="match status" value="1"/>
</dbReference>
<feature type="domain" description="Response regulatory" evidence="20">
    <location>
        <begin position="717"/>
        <end position="833"/>
    </location>
</feature>
<dbReference type="InterPro" id="IPR011006">
    <property type="entry name" value="CheY-like_superfamily"/>
</dbReference>
<dbReference type="SMART" id="SM00388">
    <property type="entry name" value="HisKA"/>
    <property type="match status" value="1"/>
</dbReference>
<dbReference type="PATRIC" id="fig|1618023.3.peg.823"/>
<feature type="transmembrane region" description="Helical" evidence="18">
    <location>
        <begin position="20"/>
        <end position="43"/>
    </location>
</feature>
<dbReference type="PROSITE" id="PS50885">
    <property type="entry name" value="HAMP"/>
    <property type="match status" value="1"/>
</dbReference>
<evidence type="ECO:0000256" key="12">
    <source>
        <dbReference type="ARBA" id="ARBA00022989"/>
    </source>
</evidence>
<protein>
    <recommendedName>
        <fullName evidence="15">Circadian input-output histidine kinase CikA</fullName>
        <ecNumber evidence="4">2.7.13.3</ecNumber>
    </recommendedName>
</protein>
<evidence type="ECO:0000256" key="14">
    <source>
        <dbReference type="ARBA" id="ARBA00023136"/>
    </source>
</evidence>
<dbReference type="CDD" id="cd16922">
    <property type="entry name" value="HATPase_EvgS-ArcB-TorS-like"/>
    <property type="match status" value="1"/>
</dbReference>
<dbReference type="CDD" id="cd17546">
    <property type="entry name" value="REC_hyHK_CKI1_RcsC-like"/>
    <property type="match status" value="1"/>
</dbReference>
<dbReference type="SMART" id="SM00448">
    <property type="entry name" value="REC"/>
    <property type="match status" value="1"/>
</dbReference>